<evidence type="ECO:0000313" key="2">
    <source>
        <dbReference type="Proteomes" id="UP001338582"/>
    </source>
</evidence>
<reference evidence="1 2" key="1">
    <citation type="submission" date="2023-10" db="EMBL/GenBank/DDBJ databases">
        <title>Draft Genome Sequence of Candida saopaulonensis from a very Premature Infant with Sepsis.</title>
        <authorList>
            <person name="Ning Y."/>
            <person name="Dai R."/>
            <person name="Xiao M."/>
            <person name="Xu Y."/>
            <person name="Yan Q."/>
            <person name="Zhang L."/>
        </authorList>
    </citation>
    <scope>NUCLEOTIDE SEQUENCE [LARGE SCALE GENOMIC DNA]</scope>
    <source>
        <strain evidence="1 2">19XY460</strain>
    </source>
</reference>
<dbReference type="GeneID" id="88172025"/>
<dbReference type="AlphaFoldDB" id="A0AAX4H6V7"/>
<dbReference type="KEGG" id="asau:88172025"/>
<dbReference type="RefSeq" id="XP_062876098.1">
    <property type="nucleotide sequence ID" value="XM_063020028.1"/>
</dbReference>
<sequence>MLQKILKNGTKTPGPFIKKPSPITALVNRNQLLRKDPKYKYSPSYINDKAWYDQPHFTKKALPEKPTDIKGVDSAAYQLMNDKLAIKNFPVLSRNRFFTLRFVDLKNDLSLGRKSNIAYTFTNYAVALLNDPKLGNKFKSYKGALKNLPFFQTQPQPMGTAVARSKYRKLVKRTLHDTLHRLVPNQESDIAKVSGVYLFRFTAVPVTEIDMQEVKSEIDKAIKKVYLNANYSKQSDEATKGPKQTGLRTKLLQHARKENTLDAHKVPGFVPKLPYLFKYP</sequence>
<evidence type="ECO:0000313" key="1">
    <source>
        <dbReference type="EMBL" id="WPK23712.1"/>
    </source>
</evidence>
<gene>
    <name evidence="1" type="ORF">PUMCH_000957</name>
</gene>
<proteinExistence type="predicted"/>
<organism evidence="1 2">
    <name type="scientific">Australozyma saopauloensis</name>
    <dbReference type="NCBI Taxonomy" id="291208"/>
    <lineage>
        <taxon>Eukaryota</taxon>
        <taxon>Fungi</taxon>
        <taxon>Dikarya</taxon>
        <taxon>Ascomycota</taxon>
        <taxon>Saccharomycotina</taxon>
        <taxon>Pichiomycetes</taxon>
        <taxon>Metschnikowiaceae</taxon>
        <taxon>Australozyma</taxon>
    </lineage>
</organism>
<keyword evidence="2" id="KW-1185">Reference proteome</keyword>
<dbReference type="EMBL" id="CP138894">
    <property type="protein sequence ID" value="WPK23712.1"/>
    <property type="molecule type" value="Genomic_DNA"/>
</dbReference>
<dbReference type="Proteomes" id="UP001338582">
    <property type="component" value="Chromosome 1"/>
</dbReference>
<accession>A0AAX4H6V7</accession>
<protein>
    <submittedName>
        <fullName evidence="1">Uncharacterized protein</fullName>
    </submittedName>
</protein>
<name>A0AAX4H6V7_9ASCO</name>